<organism evidence="1 2">
    <name type="scientific">Flavobacterium indicum (strain DSM 17447 / CIP 109464 / GPTSA100-9)</name>
    <dbReference type="NCBI Taxonomy" id="1094466"/>
    <lineage>
        <taxon>Bacteria</taxon>
        <taxon>Pseudomonadati</taxon>
        <taxon>Bacteroidota</taxon>
        <taxon>Flavobacteriia</taxon>
        <taxon>Flavobacteriales</taxon>
        <taxon>Flavobacteriaceae</taxon>
        <taxon>Flavobacterium</taxon>
    </lineage>
</organism>
<keyword evidence="2" id="KW-1185">Reference proteome</keyword>
<proteinExistence type="predicted"/>
<sequence>MKKIKKYVSVGKAYARANYSQINGEKKNRNIAYFKLKQSLIYPELCNAFDFLTKNTHKTRTELLIGNPLPKSYSELGKLNERPIIGLYADKGLTPVELASEFNLVLIGIRQHKFEINLFLKYKEAYETYLLIGDYENADKQLTKIENEICYSLWSLENRFVLKELSGKASENKEFLSQFNESNDTEGITKYLAHYLSLRAEHSLSINRYFNDLEISLNNLKESDTKEAFQNYYRFKLTFLNHLDFNNYGEIIALDFQHSIIDRYLNITKILTNLLAVSSYLDEEKDKKIALKGYLQNRINYLLRKIDDPILYKLKLLSGETLFPAFDIKKSQDEIKIIDNYTSGLYDVVEKELQKLLLTNPTQFDLYVLYIKSLIYQKKSFNAVGNKKSVQNEILNDLFKIISVTTNPDQAALNLLRIANNITSCSLSYGITDFVYFQTQGKKERKLLSRLSYNIANPIIYDVFTEDLDKQNFLNMLSEKFPSSITVEFFSERLKGLDYLIKYEKKIPEGKFKVELARKYQEKNDFINASIEWEFLINNYKDTAPILETAIVNLFQCYLKLDQPNKCIDLFVDSFFYNNHIIDKIEFRELLDKIHSKKFRNVEKGINLPIFYTIVDAGEVETHLAYELFNLSLGIEKPSELLSKISEFDQKKFMYFLEFTCSPKVLMHSTFIENSKERLEERLSIANFIREKDTGNKNIVSEIKNIQNILVIQQGLIDLDESKIYVNEQGIIENELQDFQAIYERFEIISGITGNKKFLWLEGGKLTTYSSQENTEMEKIEYSNNPVFDIYMELFNAVKDKFLNSQFGIVAYLSTRIRHGVLVGELRPIFENHQLITLKEGNSSKYRRNNYWDFVYNNFTQSQKEQIQITLSDFASKIDGVIFDLIKKHLQVYRPEINDEGWFNYEFDETELWYHSIVAIKSENFQDFVQGIFGVLWHRTDENLELIRENIQNDILNQFNTYFDELERQIIQQLGEQNSEPIRKSIKDCSTEIQTVIQKISRWFKRSEIKAADFKLSELINIVAEYTSKSSWQKRLVLTREIHFDCNLKGTYKTHFADLIRIFLENIIKHSSENAFELKCKISAVLEEENNLKIIIENEITDKNSIEALRSIWNGNTPDTDKLLNEGKSGYHKAFKILTSDLRCSKNQCLKTSISEDENLFSVILSIDIKDLKQ</sequence>
<dbReference type="InterPro" id="IPR011990">
    <property type="entry name" value="TPR-like_helical_dom_sf"/>
</dbReference>
<evidence type="ECO:0000313" key="1">
    <source>
        <dbReference type="EMBL" id="CCG53148.1"/>
    </source>
</evidence>
<evidence type="ECO:0000313" key="2">
    <source>
        <dbReference type="Proteomes" id="UP000007599"/>
    </source>
</evidence>
<accession>H8XP74</accession>
<reference evidence="2" key="2">
    <citation type="submission" date="2012-03" db="EMBL/GenBank/DDBJ databases">
        <title>Complete genome sequence of Flavobacterium indicum GPTSA100-9T, isolated from warm spring water.</title>
        <authorList>
            <person name="Barbier P."/>
            <person name="Houel A."/>
            <person name="Loux V."/>
            <person name="Poulain J."/>
            <person name="Bernardet J.-F."/>
            <person name="Touchon M."/>
            <person name="Duchaud E."/>
        </authorList>
    </citation>
    <scope>NUCLEOTIDE SEQUENCE [LARGE SCALE GENOMIC DNA]</scope>
    <source>
        <strain evidence="2">DSM 17447 / CIP 109464 / GPTSA100-9</strain>
    </source>
</reference>
<gene>
    <name evidence="1" type="ordered locus">KQS_05920</name>
</gene>
<name>H8XP74_FLAIG</name>
<dbReference type="Gene3D" id="1.25.40.10">
    <property type="entry name" value="Tetratricopeptide repeat domain"/>
    <property type="match status" value="1"/>
</dbReference>
<dbReference type="OrthoDB" id="7833808at2"/>
<dbReference type="KEGG" id="fin:KQS_05920"/>
<dbReference type="STRING" id="1094466.KQS_05920"/>
<dbReference type="eggNOG" id="COG4585">
    <property type="taxonomic scope" value="Bacteria"/>
</dbReference>
<dbReference type="PATRIC" id="fig|1094466.5.peg.1161"/>
<dbReference type="RefSeq" id="WP_014388274.1">
    <property type="nucleotide sequence ID" value="NC_017025.1"/>
</dbReference>
<reference evidence="1 2" key="1">
    <citation type="journal article" date="2012" name="J. Bacteriol.">
        <title>Complete Genome Sequence of Flavobacterium indicum GPSTA100-9T, Isolated from Warm Spring Water.</title>
        <authorList>
            <person name="Barbier P."/>
            <person name="Houel A."/>
            <person name="Loux V."/>
            <person name="Poulain J."/>
            <person name="Bernardet J.F."/>
            <person name="Touchon M."/>
            <person name="Duchaud E."/>
        </authorList>
    </citation>
    <scope>NUCLEOTIDE SEQUENCE [LARGE SCALE GENOMIC DNA]</scope>
    <source>
        <strain evidence="2">DSM 17447 / CIP 109464 / GPTSA100-9</strain>
    </source>
</reference>
<dbReference type="Proteomes" id="UP000007599">
    <property type="component" value="Chromosome I"/>
</dbReference>
<protein>
    <submittedName>
        <fullName evidence="1">Uncharacterized protein</fullName>
    </submittedName>
</protein>
<dbReference type="HOGENOM" id="CLU_008371_0_0_10"/>
<dbReference type="EMBL" id="HE774682">
    <property type="protein sequence ID" value="CCG53148.1"/>
    <property type="molecule type" value="Genomic_DNA"/>
</dbReference>
<dbReference type="AlphaFoldDB" id="H8XP74"/>